<dbReference type="InterPro" id="IPR041698">
    <property type="entry name" value="Methyltransf_25"/>
</dbReference>
<evidence type="ECO:0000259" key="1">
    <source>
        <dbReference type="Pfam" id="PF13649"/>
    </source>
</evidence>
<organism evidence="2 3">
    <name type="scientific">Paenibacillus mendelii</name>
    <dbReference type="NCBI Taxonomy" id="206163"/>
    <lineage>
        <taxon>Bacteria</taxon>
        <taxon>Bacillati</taxon>
        <taxon>Bacillota</taxon>
        <taxon>Bacilli</taxon>
        <taxon>Bacillales</taxon>
        <taxon>Paenibacillaceae</taxon>
        <taxon>Paenibacillus</taxon>
    </lineage>
</organism>
<sequence length="249" mass="28299">MNEIDYKAFYDQIGRLNGWDFSKVKAASEGVLWDFFPEVTRHCKPSDICLDIGTGGGEALLSIADCALLFVGIDQSAGMIETARKRAEESGKPNVRFLQMDARRLEFPERFFQVVSCRHSPFDAAEVAKVLAQDGVFLTQQVGEKDKLNVKEAFGRGQAWEAEEGALTSQYVTELREAGFTDIRTFHYNAAEYYETAEDLLFLLKHTPIIPEFGQREADFPILHQFIQDYTEDKGIRTNSERYMIIAKK</sequence>
<evidence type="ECO:0000313" key="2">
    <source>
        <dbReference type="EMBL" id="MFC0396462.1"/>
    </source>
</evidence>
<dbReference type="PANTHER" id="PTHR43460:SF1">
    <property type="entry name" value="METHYLTRANSFERASE TYPE 11 DOMAIN-CONTAINING PROTEIN"/>
    <property type="match status" value="1"/>
</dbReference>
<dbReference type="RefSeq" id="WP_204821987.1">
    <property type="nucleotide sequence ID" value="NZ_JANHOF010000017.1"/>
</dbReference>
<dbReference type="Gene3D" id="3.40.50.150">
    <property type="entry name" value="Vaccinia Virus protein VP39"/>
    <property type="match status" value="1"/>
</dbReference>
<gene>
    <name evidence="2" type="ORF">ACFFJ8_34550</name>
</gene>
<protein>
    <submittedName>
        <fullName evidence="2">Class I SAM-dependent methyltransferase</fullName>
        <ecNumber evidence="2">2.1.1.-</ecNumber>
    </submittedName>
</protein>
<dbReference type="SUPFAM" id="SSF53335">
    <property type="entry name" value="S-adenosyl-L-methionine-dependent methyltransferases"/>
    <property type="match status" value="1"/>
</dbReference>
<reference evidence="2 3" key="1">
    <citation type="submission" date="2024-09" db="EMBL/GenBank/DDBJ databases">
        <authorList>
            <person name="Sun Q."/>
            <person name="Mori K."/>
        </authorList>
    </citation>
    <scope>NUCLEOTIDE SEQUENCE [LARGE SCALE GENOMIC DNA]</scope>
    <source>
        <strain evidence="2 3">CCM 4839</strain>
    </source>
</reference>
<dbReference type="InterPro" id="IPR052939">
    <property type="entry name" value="23S_rRNA_MeTrnsfrase_RlmA"/>
</dbReference>
<keyword evidence="2" id="KW-0808">Transferase</keyword>
<dbReference type="PANTHER" id="PTHR43460">
    <property type="entry name" value="METHYLTRANSFERASE"/>
    <property type="match status" value="1"/>
</dbReference>
<dbReference type="EMBL" id="JBHLVF010000059">
    <property type="protein sequence ID" value="MFC0396462.1"/>
    <property type="molecule type" value="Genomic_DNA"/>
</dbReference>
<comment type="caution">
    <text evidence="2">The sequence shown here is derived from an EMBL/GenBank/DDBJ whole genome shotgun (WGS) entry which is preliminary data.</text>
</comment>
<dbReference type="Proteomes" id="UP001589818">
    <property type="component" value="Unassembled WGS sequence"/>
</dbReference>
<dbReference type="GO" id="GO:0008168">
    <property type="term" value="F:methyltransferase activity"/>
    <property type="evidence" value="ECO:0007669"/>
    <property type="project" value="UniProtKB-KW"/>
</dbReference>
<keyword evidence="3" id="KW-1185">Reference proteome</keyword>
<keyword evidence="2" id="KW-0489">Methyltransferase</keyword>
<dbReference type="CDD" id="cd02440">
    <property type="entry name" value="AdoMet_MTases"/>
    <property type="match status" value="1"/>
</dbReference>
<evidence type="ECO:0000313" key="3">
    <source>
        <dbReference type="Proteomes" id="UP001589818"/>
    </source>
</evidence>
<feature type="domain" description="Methyltransferase" evidence="1">
    <location>
        <begin position="50"/>
        <end position="130"/>
    </location>
</feature>
<accession>A0ABV6JKL3</accession>
<dbReference type="InterPro" id="IPR029063">
    <property type="entry name" value="SAM-dependent_MTases_sf"/>
</dbReference>
<name>A0ABV6JKL3_9BACL</name>
<proteinExistence type="predicted"/>
<dbReference type="GO" id="GO:0032259">
    <property type="term" value="P:methylation"/>
    <property type="evidence" value="ECO:0007669"/>
    <property type="project" value="UniProtKB-KW"/>
</dbReference>
<dbReference type="EC" id="2.1.1.-" evidence="2"/>
<dbReference type="Pfam" id="PF13649">
    <property type="entry name" value="Methyltransf_25"/>
    <property type="match status" value="1"/>
</dbReference>